<reference evidence="6 7" key="1">
    <citation type="submission" date="2017-07" db="EMBL/GenBank/DDBJ databases">
        <title>Complete genome sequence of Actinoalloteichus hoggarensis DSM 45943, type strain of Actinoalloteichus hoggarensis.</title>
        <authorList>
            <person name="Ruckert C."/>
            <person name="Nouioui I."/>
            <person name="Willmese J."/>
            <person name="van Wezel G."/>
            <person name="Klenk H.-P."/>
            <person name="Kalinowski J."/>
            <person name="Zotchev S.B."/>
        </authorList>
    </citation>
    <scope>NUCLEOTIDE SEQUENCE [LARGE SCALE GENOMIC DNA]</scope>
    <source>
        <strain evidence="6 7">DSM 45943</strain>
    </source>
</reference>
<keyword evidence="2 5" id="KW-0812">Transmembrane</keyword>
<keyword evidence="7" id="KW-1185">Reference proteome</keyword>
<dbReference type="PANTHER" id="PTHR33514:SF15">
    <property type="entry name" value="COBALT TRANSPORT PROTEIN"/>
    <property type="match status" value="1"/>
</dbReference>
<accession>A0A221W309</accession>
<protein>
    <submittedName>
        <fullName evidence="6">Energy-coupling factor transporter transmembrane protein EcfT</fullName>
    </submittedName>
</protein>
<feature type="transmembrane region" description="Helical" evidence="5">
    <location>
        <begin position="261"/>
        <end position="281"/>
    </location>
</feature>
<keyword evidence="4 5" id="KW-0472">Membrane</keyword>
<dbReference type="KEGG" id="ahg:AHOG_12365"/>
<feature type="transmembrane region" description="Helical" evidence="5">
    <location>
        <begin position="20"/>
        <end position="49"/>
    </location>
</feature>
<feature type="transmembrane region" description="Helical" evidence="5">
    <location>
        <begin position="234"/>
        <end position="255"/>
    </location>
</feature>
<feature type="transmembrane region" description="Helical" evidence="5">
    <location>
        <begin position="61"/>
        <end position="78"/>
    </location>
</feature>
<dbReference type="InterPro" id="IPR003339">
    <property type="entry name" value="ABC/ECF_trnsptr_transmembrane"/>
</dbReference>
<evidence type="ECO:0000256" key="1">
    <source>
        <dbReference type="ARBA" id="ARBA00004141"/>
    </source>
</evidence>
<dbReference type="Pfam" id="PF02361">
    <property type="entry name" value="CbiQ"/>
    <property type="match status" value="1"/>
</dbReference>
<comment type="subcellular location">
    <subcellularLocation>
        <location evidence="1">Membrane</location>
        <topology evidence="1">Multi-pass membrane protein</topology>
    </subcellularLocation>
</comment>
<dbReference type="PANTHER" id="PTHR33514">
    <property type="entry name" value="PROTEIN ABCI12, CHLOROPLASTIC"/>
    <property type="match status" value="1"/>
</dbReference>
<proteinExistence type="predicted"/>
<evidence type="ECO:0000313" key="6">
    <source>
        <dbReference type="EMBL" id="ASO20116.1"/>
    </source>
</evidence>
<dbReference type="OrthoDB" id="5187293at2"/>
<dbReference type="EMBL" id="CP022521">
    <property type="protein sequence ID" value="ASO20116.1"/>
    <property type="molecule type" value="Genomic_DNA"/>
</dbReference>
<dbReference type="Proteomes" id="UP000204221">
    <property type="component" value="Chromosome"/>
</dbReference>
<dbReference type="AlphaFoldDB" id="A0A221W309"/>
<evidence type="ECO:0000256" key="5">
    <source>
        <dbReference type="SAM" id="Phobius"/>
    </source>
</evidence>
<keyword evidence="3 5" id="KW-1133">Transmembrane helix</keyword>
<evidence type="ECO:0000256" key="2">
    <source>
        <dbReference type="ARBA" id="ARBA00022692"/>
    </source>
</evidence>
<name>A0A221W309_9PSEU</name>
<gene>
    <name evidence="6" type="primary">ecfT</name>
    <name evidence="6" type="ORF">AHOG_12365</name>
</gene>
<sequence length="361" mass="38439">MLRVSTRLPRALHPGAWWLWALAMAAAAGRTTNPLLLSLILVVAGYVVVRRRGRAPWAATFRMYVYLGVFVVVMRVLWRMVFGGGAGEHVLFVLPEITLPEAAAGIRLLGPVTAEELLGGLYDGLRLATMLICLGAANSLADPRRMLKAVPAALYQISTAVVVALSVAPQLMESVLRVRRARRLRGGRQRGLRALRGIVVPVLADAMDRSLALASAMDSRGYGRLGDTPRRTRLLTGVLVIAGLCGVCVGVYGLLDGTRHVFGLPMAVAGLLVAGAGFLVAGRRIRRSVYRPDRWLLPETLVVLSGLTAAAVLTVTAGIDPSNLYPSLSPLSWPAVTLPPVLGILAGVAPAWLAPPPEVRA</sequence>
<dbReference type="RefSeq" id="WP_093941498.1">
    <property type="nucleotide sequence ID" value="NZ_CP022521.1"/>
</dbReference>
<dbReference type="GO" id="GO:0005886">
    <property type="term" value="C:plasma membrane"/>
    <property type="evidence" value="ECO:0007669"/>
    <property type="project" value="UniProtKB-ARBA"/>
</dbReference>
<evidence type="ECO:0000256" key="3">
    <source>
        <dbReference type="ARBA" id="ARBA00022989"/>
    </source>
</evidence>
<feature type="transmembrane region" description="Helical" evidence="5">
    <location>
        <begin position="153"/>
        <end position="176"/>
    </location>
</feature>
<feature type="transmembrane region" description="Helical" evidence="5">
    <location>
        <begin position="331"/>
        <end position="354"/>
    </location>
</feature>
<evidence type="ECO:0000256" key="4">
    <source>
        <dbReference type="ARBA" id="ARBA00023136"/>
    </source>
</evidence>
<feature type="transmembrane region" description="Helical" evidence="5">
    <location>
        <begin position="301"/>
        <end position="319"/>
    </location>
</feature>
<evidence type="ECO:0000313" key="7">
    <source>
        <dbReference type="Proteomes" id="UP000204221"/>
    </source>
</evidence>
<organism evidence="6 7">
    <name type="scientific">Actinoalloteichus hoggarensis</name>
    <dbReference type="NCBI Taxonomy" id="1470176"/>
    <lineage>
        <taxon>Bacteria</taxon>
        <taxon>Bacillati</taxon>
        <taxon>Actinomycetota</taxon>
        <taxon>Actinomycetes</taxon>
        <taxon>Pseudonocardiales</taxon>
        <taxon>Pseudonocardiaceae</taxon>
        <taxon>Actinoalloteichus</taxon>
    </lineage>
</organism>